<dbReference type="InterPro" id="IPR011990">
    <property type="entry name" value="TPR-like_helical_dom_sf"/>
</dbReference>
<dbReference type="PANTHER" id="PTHR46082:SF6">
    <property type="entry name" value="AAA+ ATPASE DOMAIN-CONTAINING PROTEIN-RELATED"/>
    <property type="match status" value="1"/>
</dbReference>
<feature type="domain" description="NB-ARC" evidence="2">
    <location>
        <begin position="378"/>
        <end position="537"/>
    </location>
</feature>
<organism evidence="3 4">
    <name type="scientific">Clonostachys rhizophaga</name>
    <dbReference type="NCBI Taxonomy" id="160324"/>
    <lineage>
        <taxon>Eukaryota</taxon>
        <taxon>Fungi</taxon>
        <taxon>Dikarya</taxon>
        <taxon>Ascomycota</taxon>
        <taxon>Pezizomycotina</taxon>
        <taxon>Sordariomycetes</taxon>
        <taxon>Hypocreomycetidae</taxon>
        <taxon>Hypocreales</taxon>
        <taxon>Bionectriaceae</taxon>
        <taxon>Clonostachys</taxon>
    </lineage>
</organism>
<dbReference type="Pfam" id="PF00931">
    <property type="entry name" value="NB-ARC"/>
    <property type="match status" value="1"/>
</dbReference>
<dbReference type="InterPro" id="IPR019734">
    <property type="entry name" value="TPR_rpt"/>
</dbReference>
<evidence type="ECO:0000313" key="4">
    <source>
        <dbReference type="Proteomes" id="UP000696573"/>
    </source>
</evidence>
<accession>A0A9N9YSA7</accession>
<name>A0A9N9YSA7_9HYPO</name>
<feature type="compositionally biased region" description="Basic and acidic residues" evidence="1">
    <location>
        <begin position="60"/>
        <end position="72"/>
    </location>
</feature>
<dbReference type="Proteomes" id="UP000696573">
    <property type="component" value="Unassembled WGS sequence"/>
</dbReference>
<dbReference type="SUPFAM" id="SSF53474">
    <property type="entry name" value="alpha/beta-Hydrolases"/>
    <property type="match status" value="1"/>
</dbReference>
<proteinExistence type="predicted"/>
<dbReference type="InterPro" id="IPR027417">
    <property type="entry name" value="P-loop_NTPase"/>
</dbReference>
<feature type="region of interest" description="Disordered" evidence="1">
    <location>
        <begin position="1368"/>
        <end position="1389"/>
    </location>
</feature>
<comment type="caution">
    <text evidence="3">The sequence shown here is derived from an EMBL/GenBank/DDBJ whole genome shotgun (WGS) entry which is preliminary data.</text>
</comment>
<feature type="compositionally biased region" description="Basic and acidic residues" evidence="1">
    <location>
        <begin position="83"/>
        <end position="94"/>
    </location>
</feature>
<dbReference type="EMBL" id="CABFNQ020000738">
    <property type="protein sequence ID" value="CAH0029155.1"/>
    <property type="molecule type" value="Genomic_DNA"/>
</dbReference>
<dbReference type="InterPro" id="IPR002182">
    <property type="entry name" value="NB-ARC"/>
</dbReference>
<evidence type="ECO:0000256" key="1">
    <source>
        <dbReference type="SAM" id="MobiDB-lite"/>
    </source>
</evidence>
<dbReference type="InterPro" id="IPR053137">
    <property type="entry name" value="NLR-like"/>
</dbReference>
<dbReference type="InterPro" id="IPR029058">
    <property type="entry name" value="AB_hydrolase_fold"/>
</dbReference>
<dbReference type="SMART" id="SM00028">
    <property type="entry name" value="TPR"/>
    <property type="match status" value="12"/>
</dbReference>
<dbReference type="Pfam" id="PF13424">
    <property type="entry name" value="TPR_12"/>
    <property type="match status" value="4"/>
</dbReference>
<dbReference type="GO" id="GO:0043531">
    <property type="term" value="F:ADP binding"/>
    <property type="evidence" value="ECO:0007669"/>
    <property type="project" value="InterPro"/>
</dbReference>
<dbReference type="PANTHER" id="PTHR46082">
    <property type="entry name" value="ATP/GTP-BINDING PROTEIN-RELATED"/>
    <property type="match status" value="1"/>
</dbReference>
<dbReference type="OrthoDB" id="1658288at2759"/>
<gene>
    <name evidence="3" type="ORF">CRHIZ90672A_00015729</name>
</gene>
<evidence type="ECO:0000313" key="3">
    <source>
        <dbReference type="EMBL" id="CAH0029155.1"/>
    </source>
</evidence>
<dbReference type="Pfam" id="PF13374">
    <property type="entry name" value="TPR_10"/>
    <property type="match status" value="1"/>
</dbReference>
<reference evidence="3" key="1">
    <citation type="submission" date="2021-10" db="EMBL/GenBank/DDBJ databases">
        <authorList>
            <person name="Piombo E."/>
        </authorList>
    </citation>
    <scope>NUCLEOTIDE SEQUENCE</scope>
</reference>
<dbReference type="Gene3D" id="1.25.40.10">
    <property type="entry name" value="Tetratricopeptide repeat domain"/>
    <property type="match status" value="4"/>
</dbReference>
<protein>
    <recommendedName>
        <fullName evidence="2">NB-ARC domain-containing protein</fullName>
    </recommendedName>
</protein>
<dbReference type="Gene3D" id="3.40.50.1820">
    <property type="entry name" value="alpha/beta hydrolase"/>
    <property type="match status" value="1"/>
</dbReference>
<keyword evidence="4" id="KW-1185">Reference proteome</keyword>
<dbReference type="Gene3D" id="3.40.50.300">
    <property type="entry name" value="P-loop containing nucleotide triphosphate hydrolases"/>
    <property type="match status" value="1"/>
</dbReference>
<sequence length="1389" mass="157621">MVTVNRNGFTLLGNGVAKNEPPRWKLVEMAPPYPRVLLTRPSIIFIHGLRGHPKNTWGRGSDEGRDTERDPPPKSTSRLKTFFKRDKSRLRSDRSSSGQSNPQPRPFWPHEFIPHDIPEAIVWTYGYNSEVISGLFMPNNENSVFQHGRDLAGRFEREINNEHPVIFVAHSLGGIILKEAIRKSQVCRSRTKLIVFLGTPHRGSRAAGWGVTAAKLARLAFSPNITLVESLDVNSLALDTIHDEFINIVHDSQLQIHSFQEGRPMSTIPGHVEKIVDDFSSRLGLPHAFEKVETLDADHKQMVKCTDREDDRYRIIRAVIQHFIHRPPVEASSATRITNMTASLSLEARAPHLDAIKTDRVFFCIPFMLNPRFVGRDDILSKISTTLFTNNGYNRLALVGLGGIGKSQIAIQFAFWVEENKPEVSVFWLSALSKASFEQSCREIMTQCDIRQSSATDDATALMQQYLSSKASGKWVLILDNVDDAQILGRPIHHFLPKSRDGLMLFTTRSQEIASDLATSEVIRIPEMSPVEAKRYLERLLIQKDLIEDEAATGALLRTLTHLPLAITQAATYINRNSVSIAQYLDLLDQADGNMVELLSSEFPDETRYPESANAVVSSWLVSFNQISEIDPVATRFLLFLAWIEPKAIPKSIFPEESEIQLCRAIGTLLGYGFLSQRKDNDIFDMHSLVHLVTRTWNSNRGVDVCPLREAMSQLIMVFPNVNWENREIWRQYLPHSLRALQNAATLDHEGSCLGHLVGMSLNIDRRDQEATEVLESVLQFRNEALAEDHPDRLASQHALATAYRDNGQVKEAISLLEKVVFIESSLLTEDHPDRLALQYALTTAYRDNRQVKEAVSLLEKVVFIKSSLLTENYPDRLVLQYTLATAYRDNGQVKETVSLLEKVVFIKLSLLTEDYPDRLVLQHTLTTAYRDNRQVKEAVSLLEKVVFIELSLLTEDYPDRLLSQYKLATAYRYNGQVQEAISLLENIVLIRSDLTEDYPDCLVLQYTLATAYRDNRQVKEAISLLEKVVFIELSLLTEDYPDRLALQYVLVSTYRDNGQVQEAISLLENMVLIRSDLTEDHPDRLALQYALATAYRDNGQVKEAVSLLEKVVFIKSSLLTEDYPDRLVLQYTLATAYRDNGQVKEAVSLLEKVVFIESSLLTEDHPDRLLLQYKLVTAYRYNGQVQEAISLLENVVLIRSDLTEDHPDRLHALTTAYRDNRQVKEAISLLEKVVFIESSLLTEDHPDRLVSQHTLASTYRDNGQVQEAISLLENVVLIRSDLTEDHPSRLVSQHELAGAYQDNGQVQEAISLLENVVLIRSDLAEDHPDRLASQHELALAYEDDGQIRKAIKLQEQVVSIKQRTLPEDHPSRLVSEGNLKSFHQGYRR</sequence>
<dbReference type="SUPFAM" id="SSF48452">
    <property type="entry name" value="TPR-like"/>
    <property type="match status" value="5"/>
</dbReference>
<dbReference type="SUPFAM" id="SSF52540">
    <property type="entry name" value="P-loop containing nucleoside triphosphate hydrolases"/>
    <property type="match status" value="1"/>
</dbReference>
<feature type="region of interest" description="Disordered" evidence="1">
    <location>
        <begin position="54"/>
        <end position="109"/>
    </location>
</feature>
<evidence type="ECO:0000259" key="2">
    <source>
        <dbReference type="Pfam" id="PF00931"/>
    </source>
</evidence>